<reference evidence="7" key="1">
    <citation type="submission" date="2020-01" db="EMBL/GenBank/DDBJ databases">
        <authorList>
            <person name="Seo Y.L."/>
        </authorList>
    </citation>
    <scope>NUCLEOTIDE SEQUENCE</scope>
    <source>
        <strain evidence="7">R11</strain>
    </source>
</reference>
<dbReference type="AlphaFoldDB" id="A0A965ZEA4"/>
<organism evidence="7 8">
    <name type="scientific">Mucilaginibacter agri</name>
    <dbReference type="NCBI Taxonomy" id="2695265"/>
    <lineage>
        <taxon>Bacteria</taxon>
        <taxon>Pseudomonadati</taxon>
        <taxon>Bacteroidota</taxon>
        <taxon>Sphingobacteriia</taxon>
        <taxon>Sphingobacteriales</taxon>
        <taxon>Sphingobacteriaceae</taxon>
        <taxon>Mucilaginibacter</taxon>
    </lineage>
</organism>
<dbReference type="RefSeq" id="WP_166585436.1">
    <property type="nucleotide sequence ID" value="NZ_WWEO01000041.1"/>
</dbReference>
<evidence type="ECO:0000256" key="5">
    <source>
        <dbReference type="ARBA" id="ARBA00023014"/>
    </source>
</evidence>
<dbReference type="GO" id="GO:0051539">
    <property type="term" value="F:4 iron, 4 sulfur cluster binding"/>
    <property type="evidence" value="ECO:0007669"/>
    <property type="project" value="UniProtKB-KW"/>
</dbReference>
<keyword evidence="1" id="KW-0004">4Fe-4S</keyword>
<sequence>MTKKILFFLFLYCINTAFAETIKTDVLVIGGSASGTAAALQSARSKLKTILVEPGPWLGGSMTAGGICILDANKNLPSGIYGEFRRKVIEFYKKTPGYDSTYNATLRFEPATGAAILKKMTDTAKNLTVKLNTPWTSIKKYDTGWDVIINQNGVTATIRTKVLIDATQFADAATKAGASLDSLSETMHDKGESLAPKTASNTLRDLTWAVILKDYGKAANKTISKPDGYNPSQYACLKNKDVKKLLADGKLPNDEYLINWAECGNRYAVSAEDLVPTKREELFKSLRLQTLGLVYFLQTELGYKNLGFDDTYNTPDHLPFAPYIREYRHTMGDVHMVLDDIYKPYSRASKLYRTAIGVGDAHPDQNSNDTFAYPPFPAYGIPLGVVVVKGFDNLLVTENAISVTHLVSASTCNPAVQMVLGQGAGTVAAFCAFFKTTTDHLNVRAIQGEILDFKGYILPYSDITWGDPDFRAIQQVSATGMLQTQTQPLSGNALKVVFNADSSVRTAEVKPVINEIYTRGFLWFNKNKPGEYFTVENLLSFISEITLQEPKPLQIEVQKQWKTAYHFKTDFDLKQPITRREFAVLANKYLNPFARRVDLSGKLIN</sequence>
<keyword evidence="2" id="KW-0479">Metal-binding</keyword>
<keyword evidence="3" id="KW-0560">Oxidoreductase</keyword>
<dbReference type="GO" id="GO:0016491">
    <property type="term" value="F:oxidoreductase activity"/>
    <property type="evidence" value="ECO:0007669"/>
    <property type="project" value="UniProtKB-KW"/>
</dbReference>
<evidence type="ECO:0000313" key="7">
    <source>
        <dbReference type="EMBL" id="NCD69468.1"/>
    </source>
</evidence>
<dbReference type="GO" id="GO:0046872">
    <property type="term" value="F:metal ion binding"/>
    <property type="evidence" value="ECO:0007669"/>
    <property type="project" value="UniProtKB-KW"/>
</dbReference>
<name>A0A965ZEA4_9SPHI</name>
<evidence type="ECO:0000256" key="1">
    <source>
        <dbReference type="ARBA" id="ARBA00022485"/>
    </source>
</evidence>
<feature type="chain" id="PRO_5038045149" evidence="6">
    <location>
        <begin position="20"/>
        <end position="605"/>
    </location>
</feature>
<keyword evidence="5" id="KW-0411">Iron-sulfur</keyword>
<proteinExistence type="predicted"/>
<dbReference type="InterPro" id="IPR039650">
    <property type="entry name" value="HdrA-like"/>
</dbReference>
<keyword evidence="6" id="KW-0732">Signal</keyword>
<evidence type="ECO:0000256" key="4">
    <source>
        <dbReference type="ARBA" id="ARBA00023004"/>
    </source>
</evidence>
<keyword evidence="8" id="KW-1185">Reference proteome</keyword>
<evidence type="ECO:0000256" key="3">
    <source>
        <dbReference type="ARBA" id="ARBA00023002"/>
    </source>
</evidence>
<comment type="caution">
    <text evidence="7">The sequence shown here is derived from an EMBL/GenBank/DDBJ whole genome shotgun (WGS) entry which is preliminary data.</text>
</comment>
<keyword evidence="4" id="KW-0408">Iron</keyword>
<evidence type="ECO:0000313" key="8">
    <source>
        <dbReference type="Proteomes" id="UP000638732"/>
    </source>
</evidence>
<evidence type="ECO:0000256" key="6">
    <source>
        <dbReference type="SAM" id="SignalP"/>
    </source>
</evidence>
<dbReference type="Proteomes" id="UP000638732">
    <property type="component" value="Unassembled WGS sequence"/>
</dbReference>
<gene>
    <name evidence="7" type="ORF">GSY63_08885</name>
</gene>
<reference evidence="7" key="2">
    <citation type="submission" date="2020-10" db="EMBL/GenBank/DDBJ databases">
        <title>Mucilaginibacter sp. nov., isolated from soil.</title>
        <authorList>
            <person name="Jeon C.O."/>
        </authorList>
    </citation>
    <scope>NUCLEOTIDE SEQUENCE</scope>
    <source>
        <strain evidence="7">R11</strain>
    </source>
</reference>
<feature type="signal peptide" evidence="6">
    <location>
        <begin position="1"/>
        <end position="19"/>
    </location>
</feature>
<evidence type="ECO:0000256" key="2">
    <source>
        <dbReference type="ARBA" id="ARBA00022723"/>
    </source>
</evidence>
<dbReference type="Gene3D" id="3.50.50.60">
    <property type="entry name" value="FAD/NAD(P)-binding domain"/>
    <property type="match status" value="1"/>
</dbReference>
<protein>
    <submittedName>
        <fullName evidence="7">FAD-dependent oxidoreductase</fullName>
    </submittedName>
</protein>
<dbReference type="EMBL" id="WWEO01000041">
    <property type="protein sequence ID" value="NCD69468.1"/>
    <property type="molecule type" value="Genomic_DNA"/>
</dbReference>
<dbReference type="InterPro" id="IPR036188">
    <property type="entry name" value="FAD/NAD-bd_sf"/>
</dbReference>
<dbReference type="Pfam" id="PF12831">
    <property type="entry name" value="FAD_oxidored"/>
    <property type="match status" value="1"/>
</dbReference>
<dbReference type="PANTHER" id="PTHR43498">
    <property type="entry name" value="FERREDOXIN:COB-COM HETERODISULFIDE REDUCTASE SUBUNIT A"/>
    <property type="match status" value="1"/>
</dbReference>
<dbReference type="SUPFAM" id="SSF51905">
    <property type="entry name" value="FAD/NAD(P)-binding domain"/>
    <property type="match status" value="1"/>
</dbReference>
<dbReference type="PANTHER" id="PTHR43498:SF1">
    <property type="entry name" value="COB--COM HETERODISULFIDE REDUCTASE IRON-SULFUR SUBUNIT A"/>
    <property type="match status" value="1"/>
</dbReference>
<accession>A0A965ZEA4</accession>